<evidence type="ECO:0000313" key="2">
    <source>
        <dbReference type="EMBL" id="SDU36852.1"/>
    </source>
</evidence>
<dbReference type="NCBIfam" id="TIGR02593">
    <property type="entry name" value="CRISPR_cas5"/>
    <property type="match status" value="1"/>
</dbReference>
<dbReference type="EMBL" id="FNLL01000007">
    <property type="protein sequence ID" value="SDU36852.1"/>
    <property type="molecule type" value="Genomic_DNA"/>
</dbReference>
<gene>
    <name evidence="2" type="ORF">SAMN04487931_107119</name>
</gene>
<keyword evidence="3" id="KW-1185">Reference proteome</keyword>
<dbReference type="InterPro" id="IPR013422">
    <property type="entry name" value="CRISPR-assoc_prot_Cas5_N"/>
</dbReference>
<organism evidence="2 3">
    <name type="scientific">Desulfobacula phenolica</name>
    <dbReference type="NCBI Taxonomy" id="90732"/>
    <lineage>
        <taxon>Bacteria</taxon>
        <taxon>Pseudomonadati</taxon>
        <taxon>Thermodesulfobacteriota</taxon>
        <taxon>Desulfobacteria</taxon>
        <taxon>Desulfobacterales</taxon>
        <taxon>Desulfobacteraceae</taxon>
        <taxon>Desulfobacula</taxon>
    </lineage>
</organism>
<evidence type="ECO:0000256" key="1">
    <source>
        <dbReference type="ARBA" id="ARBA00023118"/>
    </source>
</evidence>
<dbReference type="Proteomes" id="UP000199608">
    <property type="component" value="Unassembled WGS sequence"/>
</dbReference>
<dbReference type="Gene3D" id="3.30.70.2660">
    <property type="match status" value="1"/>
</dbReference>
<proteinExistence type="predicted"/>
<name>A0A1H2HY57_9BACT</name>
<accession>A0A1H2HY57</accession>
<dbReference type="InterPro" id="IPR021124">
    <property type="entry name" value="CRISPR-assoc_prot_Cas5"/>
</dbReference>
<dbReference type="GO" id="GO:0051607">
    <property type="term" value="P:defense response to virus"/>
    <property type="evidence" value="ECO:0007669"/>
    <property type="project" value="UniProtKB-KW"/>
</dbReference>
<reference evidence="3" key="1">
    <citation type="submission" date="2016-10" db="EMBL/GenBank/DDBJ databases">
        <authorList>
            <person name="Varghese N."/>
            <person name="Submissions S."/>
        </authorList>
    </citation>
    <scope>NUCLEOTIDE SEQUENCE [LARGE SCALE GENOMIC DNA]</scope>
    <source>
        <strain evidence="3">DSM 3384</strain>
    </source>
</reference>
<dbReference type="AlphaFoldDB" id="A0A1H2HY57"/>
<evidence type="ECO:0000313" key="3">
    <source>
        <dbReference type="Proteomes" id="UP000199608"/>
    </source>
</evidence>
<dbReference type="RefSeq" id="WP_092234857.1">
    <property type="nucleotide sequence ID" value="NZ_FNLL01000007.1"/>
</dbReference>
<sequence>MFCFKLWSQFGVFRDPLTITQNLTFPIPPKTTIGGMLASILGIDYNAYFNDPEYFDFKYSLVLEKPIRKKSFAQNYVADYTKGSETKISIMGKYLNTRKKYNEMVQEKMRLEDSTDRSKKEENFLMTADKKIETEFKKFEKNSDKFSKLLSSSFRSPKPIFRELLIEPEYFIFVKDFKYEEQIIPYLQNHFSEFSFYMGNSEFPANYRLLACKWELETSDILNTFTSKPSAIVFEEEKKYTNVYMATKTIGKREYREYKNLILCDKPIRLKDKIQTYAIKTDAGKYYCEFV</sequence>
<protein>
    <submittedName>
        <fullName evidence="2">CRISPR-associated protein Cas5h</fullName>
    </submittedName>
</protein>
<dbReference type="GO" id="GO:0043571">
    <property type="term" value="P:maintenance of CRISPR repeat elements"/>
    <property type="evidence" value="ECO:0007669"/>
    <property type="project" value="InterPro"/>
</dbReference>
<keyword evidence="1" id="KW-0051">Antiviral defense</keyword>
<dbReference type="Pfam" id="PF09704">
    <property type="entry name" value="Cas_Cas5d"/>
    <property type="match status" value="1"/>
</dbReference>